<evidence type="ECO:0000313" key="1">
    <source>
        <dbReference type="EMBL" id="KAG2103733.1"/>
    </source>
</evidence>
<dbReference type="EMBL" id="JABBWM010000043">
    <property type="protein sequence ID" value="KAG2103733.1"/>
    <property type="molecule type" value="Genomic_DNA"/>
</dbReference>
<accession>A0A9P7F281</accession>
<dbReference type="Proteomes" id="UP000823399">
    <property type="component" value="Unassembled WGS sequence"/>
</dbReference>
<comment type="caution">
    <text evidence="1">The sequence shown here is derived from an EMBL/GenBank/DDBJ whole genome shotgun (WGS) entry which is preliminary data.</text>
</comment>
<evidence type="ECO:0000313" key="2">
    <source>
        <dbReference type="Proteomes" id="UP000823399"/>
    </source>
</evidence>
<name>A0A9P7F281_9AGAM</name>
<dbReference type="GeneID" id="64704044"/>
<dbReference type="AlphaFoldDB" id="A0A9P7F281"/>
<reference evidence="1" key="1">
    <citation type="journal article" date="2020" name="New Phytol.">
        <title>Comparative genomics reveals dynamic genome evolution in host specialist ectomycorrhizal fungi.</title>
        <authorList>
            <person name="Lofgren L.A."/>
            <person name="Nguyen N.H."/>
            <person name="Vilgalys R."/>
            <person name="Ruytinx J."/>
            <person name="Liao H.L."/>
            <person name="Branco S."/>
            <person name="Kuo A."/>
            <person name="LaButti K."/>
            <person name="Lipzen A."/>
            <person name="Andreopoulos W."/>
            <person name="Pangilinan J."/>
            <person name="Riley R."/>
            <person name="Hundley H."/>
            <person name="Na H."/>
            <person name="Barry K."/>
            <person name="Grigoriev I.V."/>
            <person name="Stajich J.E."/>
            <person name="Kennedy P.G."/>
        </authorList>
    </citation>
    <scope>NUCLEOTIDE SEQUENCE</scope>
    <source>
        <strain evidence="1">FC423</strain>
    </source>
</reference>
<dbReference type="OrthoDB" id="2691094at2759"/>
<keyword evidence="2" id="KW-1185">Reference proteome</keyword>
<sequence length="159" mass="17660">MAPQMAKLLTASDQLSDTVERTEAVRKAMVNDRDEMDDGLQISASRIETVADELHTSVEDCQNALKLLSPSLDTTQERLNTLSTQLLTQHVPTHYDGNTEETDTNQPQRQTYSSIVTANLTPSIDKAIGRAAIRAREILLDPPRWATASSHRTPCTLTW</sequence>
<dbReference type="RefSeq" id="XP_041290630.1">
    <property type="nucleotide sequence ID" value="XM_041441785.1"/>
</dbReference>
<proteinExistence type="predicted"/>
<protein>
    <submittedName>
        <fullName evidence="1">Uncharacterized protein</fullName>
    </submittedName>
</protein>
<gene>
    <name evidence="1" type="ORF">F5147DRAFT_775860</name>
</gene>
<organism evidence="1 2">
    <name type="scientific">Suillus discolor</name>
    <dbReference type="NCBI Taxonomy" id="1912936"/>
    <lineage>
        <taxon>Eukaryota</taxon>
        <taxon>Fungi</taxon>
        <taxon>Dikarya</taxon>
        <taxon>Basidiomycota</taxon>
        <taxon>Agaricomycotina</taxon>
        <taxon>Agaricomycetes</taxon>
        <taxon>Agaricomycetidae</taxon>
        <taxon>Boletales</taxon>
        <taxon>Suillineae</taxon>
        <taxon>Suillaceae</taxon>
        <taxon>Suillus</taxon>
    </lineage>
</organism>